<dbReference type="Proteomes" id="UP000185829">
    <property type="component" value="Unassembled WGS sequence"/>
</dbReference>
<organism evidence="1 2">
    <name type="scientific">Peribacillus simplex</name>
    <dbReference type="NCBI Taxonomy" id="1478"/>
    <lineage>
        <taxon>Bacteria</taxon>
        <taxon>Bacillati</taxon>
        <taxon>Bacillota</taxon>
        <taxon>Bacilli</taxon>
        <taxon>Bacillales</taxon>
        <taxon>Bacillaceae</taxon>
        <taxon>Peribacillus</taxon>
    </lineage>
</organism>
<accession>A0A9X8REI0</accession>
<protein>
    <submittedName>
        <fullName evidence="1">Uncharacterized protein</fullName>
    </submittedName>
</protein>
<name>A0A9X8REI0_9BACI</name>
<reference evidence="1 2" key="1">
    <citation type="submission" date="2017-01" db="EMBL/GenBank/DDBJ databases">
        <authorList>
            <person name="Varghese N."/>
            <person name="Submissions S."/>
        </authorList>
    </citation>
    <scope>NUCLEOTIDE SEQUENCE [LARGE SCALE GENOMIC DNA]</scope>
    <source>
        <strain evidence="1 2">RUG2-6</strain>
    </source>
</reference>
<gene>
    <name evidence="1" type="ORF">SAMN05878482_11343</name>
</gene>
<evidence type="ECO:0000313" key="2">
    <source>
        <dbReference type="Proteomes" id="UP000185829"/>
    </source>
</evidence>
<dbReference type="AlphaFoldDB" id="A0A9X8REI0"/>
<comment type="caution">
    <text evidence="1">The sequence shown here is derived from an EMBL/GenBank/DDBJ whole genome shotgun (WGS) entry which is preliminary data.</text>
</comment>
<evidence type="ECO:0000313" key="1">
    <source>
        <dbReference type="EMBL" id="SIS09579.1"/>
    </source>
</evidence>
<sequence>MMLFMKGKNKEGAKGTGDFQLVEQGINVTDVEQESSVISECLFQSLCNK</sequence>
<proteinExistence type="predicted"/>
<dbReference type="EMBL" id="FTMX01000013">
    <property type="protein sequence ID" value="SIS09579.1"/>
    <property type="molecule type" value="Genomic_DNA"/>
</dbReference>